<evidence type="ECO:0000313" key="2">
    <source>
        <dbReference type="Proteomes" id="UP000247480"/>
    </source>
</evidence>
<evidence type="ECO:0000313" key="1">
    <source>
        <dbReference type="EMBL" id="GBH09224.1"/>
    </source>
</evidence>
<organism evidence="1 2">
    <name type="scientific">Pseudomonas syringae pv. actinidiae</name>
    <dbReference type="NCBI Taxonomy" id="103796"/>
    <lineage>
        <taxon>Bacteria</taxon>
        <taxon>Pseudomonadati</taxon>
        <taxon>Pseudomonadota</taxon>
        <taxon>Gammaproteobacteria</taxon>
        <taxon>Pseudomonadales</taxon>
        <taxon>Pseudomonadaceae</taxon>
        <taxon>Pseudomonas</taxon>
        <taxon>Pseudomonas syringae</taxon>
    </lineage>
</organism>
<name>A0A2V0Q8X5_PSESF</name>
<sequence>MLHEGSLLRLVRLCIRMCPLKGRVLQRQAFDSLNTRVRTQVHVIAMGCVQLG</sequence>
<reference evidence="1 2" key="1">
    <citation type="submission" date="2018-04" db="EMBL/GenBank/DDBJ databases">
        <title>Draft genome sequence of Pseudomonas syringae pv. actinidiae biovar 1 strains isolated from kiwifruit in Kagawa prefecture.</title>
        <authorList>
            <person name="Tabuchi M."/>
            <person name="Saito M."/>
            <person name="Fujiwara S."/>
            <person name="Sasa N."/>
            <person name="Akimitsu K."/>
            <person name="Gomi K."/>
            <person name="Konishi-Sugita S."/>
            <person name="Hamano K."/>
            <person name="Kataoka I."/>
        </authorList>
    </citation>
    <scope>NUCLEOTIDE SEQUENCE [LARGE SCALE GENOMIC DNA]</scope>
    <source>
        <strain evidence="1 2">MAFF212206</strain>
    </source>
</reference>
<dbReference type="Proteomes" id="UP000247480">
    <property type="component" value="Unassembled WGS sequence"/>
</dbReference>
<accession>A0A2V0Q8X5</accession>
<proteinExistence type="predicted"/>
<dbReference type="AlphaFoldDB" id="A0A2V0Q8X5"/>
<dbReference type="EMBL" id="BGJZ01000119">
    <property type="protein sequence ID" value="GBH09224.1"/>
    <property type="molecule type" value="Genomic_DNA"/>
</dbReference>
<protein>
    <submittedName>
        <fullName evidence="1">Uncharacterized protein</fullName>
    </submittedName>
</protein>
<gene>
    <name evidence="1" type="ORF">KPSA1_02618</name>
</gene>
<comment type="caution">
    <text evidence="1">The sequence shown here is derived from an EMBL/GenBank/DDBJ whole genome shotgun (WGS) entry which is preliminary data.</text>
</comment>